<dbReference type="RefSeq" id="WP_335736663.1">
    <property type="nucleotide sequence ID" value="NZ_JALAAR010000011.1"/>
</dbReference>
<accession>A0ABU8C8G3</accession>
<evidence type="ECO:0008006" key="3">
    <source>
        <dbReference type="Google" id="ProtNLM"/>
    </source>
</evidence>
<evidence type="ECO:0000313" key="2">
    <source>
        <dbReference type="Proteomes" id="UP001375382"/>
    </source>
</evidence>
<proteinExistence type="predicted"/>
<dbReference type="Proteomes" id="UP001375382">
    <property type="component" value="Unassembled WGS sequence"/>
</dbReference>
<organism evidence="1 2">
    <name type="scientific">Rheinheimera muenzenbergensis</name>
    <dbReference type="NCBI Taxonomy" id="1193628"/>
    <lineage>
        <taxon>Bacteria</taxon>
        <taxon>Pseudomonadati</taxon>
        <taxon>Pseudomonadota</taxon>
        <taxon>Gammaproteobacteria</taxon>
        <taxon>Chromatiales</taxon>
        <taxon>Chromatiaceae</taxon>
        <taxon>Rheinheimera</taxon>
    </lineage>
</organism>
<gene>
    <name evidence="1" type="ORF">MN202_13525</name>
</gene>
<sequence>MAEILLNTRPQHTNTLFANSAFADKDWQQQFYRNNRSIVADILQPYQPYMLNGSQADTHDFYSQMCTIPQQQREVIGHTVESIGSDNTLALAAMYDEHIYPYLKEDGSTLSGALAGTLASSRNGLMESMSKYEKALLKIYEARKQGATNVEIRRLEQIAKAHHGNLQQTFEYQLKRHLANFKSPRARSAIASAKRGTNIAMSGRLNQSTVTKLEVTKSTDVKTLRNMSRRAKYLGNSVILIDAGLRAYNVADAKQQGQDYHRVAVQEITGFGASTAAGAYTAQIAFASTAAAMTKVGIALGWTPAGWVILAGAGLTALAAGYYSAKYVNSAAKTGAGVIYDRSANYSTRGRR</sequence>
<protein>
    <recommendedName>
        <fullName evidence="3">LXG domain-containing protein</fullName>
    </recommendedName>
</protein>
<dbReference type="EMBL" id="JALAAR010000011">
    <property type="protein sequence ID" value="MEH8018256.1"/>
    <property type="molecule type" value="Genomic_DNA"/>
</dbReference>
<name>A0ABU8C8G3_9GAMM</name>
<keyword evidence="2" id="KW-1185">Reference proteome</keyword>
<evidence type="ECO:0000313" key="1">
    <source>
        <dbReference type="EMBL" id="MEH8018256.1"/>
    </source>
</evidence>
<reference evidence="1 2" key="1">
    <citation type="journal article" date="2023" name="Ecotoxicol. Environ. Saf.">
        <title>Mercury remediation potential of mercury-resistant strain Rheinheimera metallidurans sp. nov. isolated from a municipal waste dumping site.</title>
        <authorList>
            <person name="Yadav V."/>
            <person name="Manjhi A."/>
            <person name="Vadakedath N."/>
        </authorList>
    </citation>
    <scope>NUCLEOTIDE SEQUENCE [LARGE SCALE GENOMIC DNA]</scope>
    <source>
        <strain evidence="1 2">E-49</strain>
    </source>
</reference>
<comment type="caution">
    <text evidence="1">The sequence shown here is derived from an EMBL/GenBank/DDBJ whole genome shotgun (WGS) entry which is preliminary data.</text>
</comment>